<evidence type="ECO:0000256" key="7">
    <source>
        <dbReference type="SAM" id="Phobius"/>
    </source>
</evidence>
<feature type="transmembrane region" description="Helical" evidence="7">
    <location>
        <begin position="403"/>
        <end position="423"/>
    </location>
</feature>
<proteinExistence type="predicted"/>
<feature type="transmembrane region" description="Helical" evidence="7">
    <location>
        <begin position="138"/>
        <end position="162"/>
    </location>
</feature>
<feature type="compositionally biased region" description="Low complexity" evidence="6">
    <location>
        <begin position="485"/>
        <end position="497"/>
    </location>
</feature>
<evidence type="ECO:0000313" key="8">
    <source>
        <dbReference type="EMBL" id="GAA4708162.1"/>
    </source>
</evidence>
<feature type="transmembrane region" description="Helical" evidence="7">
    <location>
        <begin position="99"/>
        <end position="126"/>
    </location>
</feature>
<feature type="region of interest" description="Disordered" evidence="6">
    <location>
        <begin position="469"/>
        <end position="518"/>
    </location>
</feature>
<dbReference type="EMBL" id="BAABIC010000025">
    <property type="protein sequence ID" value="GAA4708162.1"/>
    <property type="molecule type" value="Genomic_DNA"/>
</dbReference>
<comment type="subcellular location">
    <subcellularLocation>
        <location evidence="1">Cell membrane</location>
        <topology evidence="1">Multi-pass membrane protein</topology>
    </subcellularLocation>
</comment>
<feature type="transmembrane region" description="Helical" evidence="7">
    <location>
        <begin position="57"/>
        <end position="78"/>
    </location>
</feature>
<evidence type="ECO:0000313" key="9">
    <source>
        <dbReference type="Proteomes" id="UP001500325"/>
    </source>
</evidence>
<evidence type="ECO:0000256" key="4">
    <source>
        <dbReference type="ARBA" id="ARBA00022989"/>
    </source>
</evidence>
<dbReference type="PANTHER" id="PTHR42770:SF7">
    <property type="entry name" value="MEMBRANE PROTEIN"/>
    <property type="match status" value="1"/>
</dbReference>
<evidence type="ECO:0000256" key="2">
    <source>
        <dbReference type="ARBA" id="ARBA00022475"/>
    </source>
</evidence>
<feature type="transmembrane region" description="Helical" evidence="7">
    <location>
        <begin position="435"/>
        <end position="454"/>
    </location>
</feature>
<keyword evidence="4 7" id="KW-1133">Transmembrane helix</keyword>
<accession>A0ABP8XIA0</accession>
<dbReference type="InterPro" id="IPR050367">
    <property type="entry name" value="APC_superfamily"/>
</dbReference>
<keyword evidence="2" id="KW-1003">Cell membrane</keyword>
<dbReference type="Pfam" id="PF13520">
    <property type="entry name" value="AA_permease_2"/>
    <property type="match status" value="1"/>
</dbReference>
<feature type="transmembrane region" description="Helical" evidence="7">
    <location>
        <begin position="284"/>
        <end position="312"/>
    </location>
</feature>
<evidence type="ECO:0000256" key="1">
    <source>
        <dbReference type="ARBA" id="ARBA00004651"/>
    </source>
</evidence>
<name>A0ABP8XIA0_9PSEU</name>
<dbReference type="RefSeq" id="WP_345383834.1">
    <property type="nucleotide sequence ID" value="NZ_BAABIC010000025.1"/>
</dbReference>
<feature type="compositionally biased region" description="Basic and acidic residues" evidence="6">
    <location>
        <begin position="503"/>
        <end position="518"/>
    </location>
</feature>
<dbReference type="Proteomes" id="UP001500325">
    <property type="component" value="Unassembled WGS sequence"/>
</dbReference>
<keyword evidence="3 7" id="KW-0812">Transmembrane</keyword>
<feature type="transmembrane region" description="Helical" evidence="7">
    <location>
        <begin position="344"/>
        <end position="365"/>
    </location>
</feature>
<sequence>MSAQGTGPHPVHSDTGLAHGTMSQLDVMAQSVAGIAPSAAMATTPALIALYAGQGAWLSYVAATVVVILVGLVATQFGRRFASSGSLYSYVARGLGPGGAFAAGWGLVIGYAFIAMIGVIGTGIYFGSFLTLLGLPVGGTLAVCIILAVAAVGAAAFAIIGIKISTRVGLVLEIVSVAAILLVLIAVLVGSGARGTTTPFDLSTLSFDGVAFGIVLGVLGFVGFESAASLGAEARNPHRAIPRAVLGSAVLVGILYVFAAYTLVRGFGDPNALSSSTAPISDLAGQYGLGGVSWIVDLGITASFFAVTIACINASSRILYTMGEEDILPRALGRAHSTYKTPHVAIGLIAPVVLVVPIILVVSGMTPLNVITYTGTIGTFGYMLAYVLMAVALPFFLRKRDEFNPLSAVLAVVVVAALLYVFYKNVIPVPEYPLNLMPWIFLGLVVLGLAWYAVARARRPQLVEEVGSFEEEPVPPHARHRHRSPSSGGPAASAEPTSSPPPERTRSDRPQENPHEKQ</sequence>
<reference evidence="9" key="1">
    <citation type="journal article" date="2019" name="Int. J. Syst. Evol. Microbiol.">
        <title>The Global Catalogue of Microorganisms (GCM) 10K type strain sequencing project: providing services to taxonomists for standard genome sequencing and annotation.</title>
        <authorList>
            <consortium name="The Broad Institute Genomics Platform"/>
            <consortium name="The Broad Institute Genome Sequencing Center for Infectious Disease"/>
            <person name="Wu L."/>
            <person name="Ma J."/>
        </authorList>
    </citation>
    <scope>NUCLEOTIDE SEQUENCE [LARGE SCALE GENOMIC DNA]</scope>
    <source>
        <strain evidence="9">JCM 18055</strain>
    </source>
</reference>
<dbReference type="Gene3D" id="1.20.1740.10">
    <property type="entry name" value="Amino acid/polyamine transporter I"/>
    <property type="match status" value="1"/>
</dbReference>
<evidence type="ECO:0000256" key="6">
    <source>
        <dbReference type="SAM" id="MobiDB-lite"/>
    </source>
</evidence>
<feature type="transmembrane region" description="Helical" evidence="7">
    <location>
        <begin position="371"/>
        <end position="396"/>
    </location>
</feature>
<feature type="transmembrane region" description="Helical" evidence="7">
    <location>
        <begin position="169"/>
        <end position="190"/>
    </location>
</feature>
<evidence type="ECO:0000256" key="3">
    <source>
        <dbReference type="ARBA" id="ARBA00022692"/>
    </source>
</evidence>
<dbReference type="InterPro" id="IPR002293">
    <property type="entry name" value="AA/rel_permease1"/>
</dbReference>
<organism evidence="8 9">
    <name type="scientific">Pseudonocardia yuanmonensis</name>
    <dbReference type="NCBI Taxonomy" id="1095914"/>
    <lineage>
        <taxon>Bacteria</taxon>
        <taxon>Bacillati</taxon>
        <taxon>Actinomycetota</taxon>
        <taxon>Actinomycetes</taxon>
        <taxon>Pseudonocardiales</taxon>
        <taxon>Pseudonocardiaceae</taxon>
        <taxon>Pseudonocardia</taxon>
    </lineage>
</organism>
<feature type="transmembrane region" description="Helical" evidence="7">
    <location>
        <begin position="210"/>
        <end position="232"/>
    </location>
</feature>
<dbReference type="PANTHER" id="PTHR42770">
    <property type="entry name" value="AMINO ACID TRANSPORTER-RELATED"/>
    <property type="match status" value="1"/>
</dbReference>
<comment type="caution">
    <text evidence="8">The sequence shown here is derived from an EMBL/GenBank/DDBJ whole genome shotgun (WGS) entry which is preliminary data.</text>
</comment>
<protein>
    <submittedName>
        <fullName evidence="8">APC family permease</fullName>
    </submittedName>
</protein>
<gene>
    <name evidence="8" type="ORF">GCM10023215_56750</name>
</gene>
<dbReference type="PIRSF" id="PIRSF006060">
    <property type="entry name" value="AA_transporter"/>
    <property type="match status" value="1"/>
</dbReference>
<keyword evidence="9" id="KW-1185">Reference proteome</keyword>
<evidence type="ECO:0000256" key="5">
    <source>
        <dbReference type="ARBA" id="ARBA00023136"/>
    </source>
</evidence>
<feature type="transmembrane region" description="Helical" evidence="7">
    <location>
        <begin position="244"/>
        <end position="264"/>
    </location>
</feature>
<feature type="transmembrane region" description="Helical" evidence="7">
    <location>
        <begin position="32"/>
        <end position="51"/>
    </location>
</feature>
<keyword evidence="5 7" id="KW-0472">Membrane</keyword>